<dbReference type="HAMAP" id="MF_00580">
    <property type="entry name" value="CH10"/>
    <property type="match status" value="1"/>
</dbReference>
<dbReference type="Pfam" id="PF00166">
    <property type="entry name" value="Cpn10"/>
    <property type="match status" value="1"/>
</dbReference>
<dbReference type="GO" id="GO:0044183">
    <property type="term" value="F:protein folding chaperone"/>
    <property type="evidence" value="ECO:0007669"/>
    <property type="project" value="InterPro"/>
</dbReference>
<dbReference type="GO" id="GO:0051087">
    <property type="term" value="F:protein-folding chaperone binding"/>
    <property type="evidence" value="ECO:0007669"/>
    <property type="project" value="TreeGrafter"/>
</dbReference>
<dbReference type="GO" id="GO:0046872">
    <property type="term" value="F:metal ion binding"/>
    <property type="evidence" value="ECO:0007669"/>
    <property type="project" value="TreeGrafter"/>
</dbReference>
<dbReference type="GO" id="GO:0005524">
    <property type="term" value="F:ATP binding"/>
    <property type="evidence" value="ECO:0007669"/>
    <property type="project" value="InterPro"/>
</dbReference>
<dbReference type="Gene3D" id="2.30.33.40">
    <property type="entry name" value="GroES chaperonin"/>
    <property type="match status" value="1"/>
</dbReference>
<evidence type="ECO:0000313" key="6">
    <source>
        <dbReference type="Proteomes" id="UP001221302"/>
    </source>
</evidence>
<comment type="similarity">
    <text evidence="1 3 4">Belongs to the GroES chaperonin family.</text>
</comment>
<dbReference type="EMBL" id="JARGDL010000024">
    <property type="protein sequence ID" value="MDF1613027.1"/>
    <property type="molecule type" value="Genomic_DNA"/>
</dbReference>
<name>A0AAE3P3D1_9BACT</name>
<comment type="subunit">
    <text evidence="3">Heptamer of 7 subunits arranged in a ring. Interacts with the chaperonin GroEL.</text>
</comment>
<evidence type="ECO:0000256" key="2">
    <source>
        <dbReference type="ARBA" id="ARBA00023186"/>
    </source>
</evidence>
<dbReference type="Proteomes" id="UP001221302">
    <property type="component" value="Unassembled WGS sequence"/>
</dbReference>
<dbReference type="RefSeq" id="WP_321536798.1">
    <property type="nucleotide sequence ID" value="NZ_JARGDL010000024.1"/>
</dbReference>
<dbReference type="PANTHER" id="PTHR10772:SF63">
    <property type="entry name" value="20 KDA CHAPERONIN, CHLOROPLASTIC"/>
    <property type="match status" value="1"/>
</dbReference>
<dbReference type="GO" id="GO:0005737">
    <property type="term" value="C:cytoplasm"/>
    <property type="evidence" value="ECO:0007669"/>
    <property type="project" value="UniProtKB-SubCell"/>
</dbReference>
<dbReference type="FunFam" id="2.30.33.40:FF:000001">
    <property type="entry name" value="10 kDa chaperonin"/>
    <property type="match status" value="1"/>
</dbReference>
<dbReference type="SUPFAM" id="SSF50129">
    <property type="entry name" value="GroES-like"/>
    <property type="match status" value="1"/>
</dbReference>
<reference evidence="5" key="1">
    <citation type="submission" date="2023-03" db="EMBL/GenBank/DDBJ databases">
        <title>Stygiobacter electus gen. nov., sp. nov., facultatively anaerobic thermotolerant bacterium of the class Ignavibacteria from a well of Yessentuki mineral water deposit.</title>
        <authorList>
            <person name="Podosokorskaya O.A."/>
            <person name="Elcheninov A.G."/>
            <person name="Petrova N.F."/>
            <person name="Zavarzina D.G."/>
            <person name="Kublanov I.V."/>
            <person name="Merkel A.Y."/>
        </authorList>
    </citation>
    <scope>NUCLEOTIDE SEQUENCE</scope>
    <source>
        <strain evidence="5">09-Me</strain>
    </source>
</reference>
<sequence length="90" mass="9936">MTIKPLDDRLLVEPAEEQTKTASGLYIPDTAKEKPRMGTVIAVGTDEDLQEKVKVGNKVLFAKYGGEEIEVDGKSYKIIQRSDVLAVVEE</sequence>
<dbReference type="InterPro" id="IPR020818">
    <property type="entry name" value="Chaperonin_GroES"/>
</dbReference>
<protein>
    <recommendedName>
        <fullName evidence="3">Co-chaperonin GroES</fullName>
    </recommendedName>
    <alternativeName>
        <fullName evidence="3">10 kDa chaperonin</fullName>
    </alternativeName>
    <alternativeName>
        <fullName evidence="3">Chaperonin-10</fullName>
        <shortName evidence="3">Cpn10</shortName>
    </alternativeName>
</protein>
<dbReference type="PANTHER" id="PTHR10772">
    <property type="entry name" value="10 KDA HEAT SHOCK PROTEIN"/>
    <property type="match status" value="1"/>
</dbReference>
<keyword evidence="6" id="KW-1185">Reference proteome</keyword>
<dbReference type="CDD" id="cd00320">
    <property type="entry name" value="cpn10"/>
    <property type="match status" value="1"/>
</dbReference>
<dbReference type="PROSITE" id="PS00681">
    <property type="entry name" value="CHAPERONINS_CPN10"/>
    <property type="match status" value="1"/>
</dbReference>
<evidence type="ECO:0000256" key="4">
    <source>
        <dbReference type="RuleBase" id="RU000535"/>
    </source>
</evidence>
<evidence type="ECO:0000313" key="5">
    <source>
        <dbReference type="EMBL" id="MDF1613027.1"/>
    </source>
</evidence>
<proteinExistence type="inferred from homology"/>
<comment type="caution">
    <text evidence="5">The sequence shown here is derived from an EMBL/GenBank/DDBJ whole genome shotgun (WGS) entry which is preliminary data.</text>
</comment>
<dbReference type="GO" id="GO:0051082">
    <property type="term" value="F:unfolded protein binding"/>
    <property type="evidence" value="ECO:0007669"/>
    <property type="project" value="TreeGrafter"/>
</dbReference>
<accession>A0AAE3P3D1</accession>
<dbReference type="InterPro" id="IPR018369">
    <property type="entry name" value="Chaprnonin_Cpn10_CS"/>
</dbReference>
<dbReference type="InterPro" id="IPR011032">
    <property type="entry name" value="GroES-like_sf"/>
</dbReference>
<keyword evidence="3" id="KW-0963">Cytoplasm</keyword>
<dbReference type="PRINTS" id="PR00297">
    <property type="entry name" value="CHAPERONIN10"/>
</dbReference>
<evidence type="ECO:0000256" key="3">
    <source>
        <dbReference type="HAMAP-Rule" id="MF_00580"/>
    </source>
</evidence>
<dbReference type="InterPro" id="IPR037124">
    <property type="entry name" value="Chaperonin_GroES_sf"/>
</dbReference>
<comment type="function">
    <text evidence="3 4">Together with the chaperonin GroEL, plays an essential role in assisting protein folding. The GroEL-GroES system forms a nano-cage that allows encapsulation of the non-native substrate proteins and provides a physical environment optimized to promote and accelerate protein folding. GroES binds to the apical surface of the GroEL ring, thereby capping the opening of the GroEL channel.</text>
</comment>
<comment type="subcellular location">
    <subcellularLocation>
        <location evidence="3">Cytoplasm</location>
    </subcellularLocation>
</comment>
<dbReference type="NCBIfam" id="NF001531">
    <property type="entry name" value="PRK00364.2-2"/>
    <property type="match status" value="1"/>
</dbReference>
<dbReference type="AlphaFoldDB" id="A0AAE3P3D1"/>
<keyword evidence="2 3" id="KW-0143">Chaperone</keyword>
<evidence type="ECO:0000256" key="1">
    <source>
        <dbReference type="ARBA" id="ARBA00006975"/>
    </source>
</evidence>
<gene>
    <name evidence="3" type="primary">groES</name>
    <name evidence="3" type="synonym">groS</name>
    <name evidence="5" type="ORF">P0M35_12755</name>
</gene>
<dbReference type="SMART" id="SM00883">
    <property type="entry name" value="Cpn10"/>
    <property type="match status" value="1"/>
</dbReference>
<organism evidence="5 6">
    <name type="scientific">Stygiobacter electus</name>
    <dbReference type="NCBI Taxonomy" id="3032292"/>
    <lineage>
        <taxon>Bacteria</taxon>
        <taxon>Pseudomonadati</taxon>
        <taxon>Ignavibacteriota</taxon>
        <taxon>Ignavibacteria</taxon>
        <taxon>Ignavibacteriales</taxon>
        <taxon>Melioribacteraceae</taxon>
        <taxon>Stygiobacter</taxon>
    </lineage>
</organism>